<gene>
    <name evidence="3" type="ORF">CLV71_114102</name>
</gene>
<evidence type="ECO:0000256" key="1">
    <source>
        <dbReference type="SAM" id="Phobius"/>
    </source>
</evidence>
<keyword evidence="1" id="KW-0472">Membrane</keyword>
<dbReference type="InterPro" id="IPR029044">
    <property type="entry name" value="Nucleotide-diphossugar_trans"/>
</dbReference>
<dbReference type="CDD" id="cd04186">
    <property type="entry name" value="GT_2_like_c"/>
    <property type="match status" value="1"/>
</dbReference>
<dbReference type="SUPFAM" id="SSF53448">
    <property type="entry name" value="Nucleotide-diphospho-sugar transferases"/>
    <property type="match status" value="1"/>
</dbReference>
<accession>A0A4R7V462</accession>
<dbReference type="Pfam" id="PF00535">
    <property type="entry name" value="Glycos_transf_2"/>
    <property type="match status" value="1"/>
</dbReference>
<evidence type="ECO:0000259" key="2">
    <source>
        <dbReference type="Pfam" id="PF00535"/>
    </source>
</evidence>
<dbReference type="Proteomes" id="UP000294927">
    <property type="component" value="Unassembled WGS sequence"/>
</dbReference>
<dbReference type="GO" id="GO:0016740">
    <property type="term" value="F:transferase activity"/>
    <property type="evidence" value="ECO:0007669"/>
    <property type="project" value="UniProtKB-KW"/>
</dbReference>
<sequence>MVGSGEVLVGVIVCGIRAPYRARAPAGARLVTVRTLGRVTVPVAVDCVVVSYNSADDLPLCLRSLADQTGVEVVVTVVDNCSSDDSVAVAQAHGARVLANTSNRGFAAAVNQGLRGGASPWVLILNPDARLAPGGVRALMDATSRGGRVGCVGPRTTDVEGTVYPSARAFPGVFTALVHGLLGRVWPGNPATRRYHAGHLAGDVTGEVDWVSGCCMLLPRAAWEQVGGFDERYFMYVEDMDLCFRLRQVGWRTVFEPGATVVHVGGRSSRRRPLRSIYHHHRGAIRFYWRSAAPWHRPVTGPLATLVLVIRGVVLGVLTAVSSRR</sequence>
<protein>
    <submittedName>
        <fullName evidence="3">N-acetylglucosaminyl-diphospho-decaprenol L-rhamnosyltransferase</fullName>
    </submittedName>
</protein>
<dbReference type="PANTHER" id="PTHR43179">
    <property type="entry name" value="RHAMNOSYLTRANSFERASE WBBL"/>
    <property type="match status" value="1"/>
</dbReference>
<evidence type="ECO:0000313" key="3">
    <source>
        <dbReference type="EMBL" id="TDV44193.1"/>
    </source>
</evidence>
<dbReference type="InterPro" id="IPR001173">
    <property type="entry name" value="Glyco_trans_2-like"/>
</dbReference>
<organism evidence="3 4">
    <name type="scientific">Actinophytocola oryzae</name>
    <dbReference type="NCBI Taxonomy" id="502181"/>
    <lineage>
        <taxon>Bacteria</taxon>
        <taxon>Bacillati</taxon>
        <taxon>Actinomycetota</taxon>
        <taxon>Actinomycetes</taxon>
        <taxon>Pseudonocardiales</taxon>
        <taxon>Pseudonocardiaceae</taxon>
    </lineage>
</organism>
<feature type="domain" description="Glycosyltransferase 2-like" evidence="2">
    <location>
        <begin position="47"/>
        <end position="164"/>
    </location>
</feature>
<comment type="caution">
    <text evidence="3">The sequence shown here is derived from an EMBL/GenBank/DDBJ whole genome shotgun (WGS) entry which is preliminary data.</text>
</comment>
<dbReference type="AlphaFoldDB" id="A0A4R7V462"/>
<dbReference type="Gene3D" id="3.90.550.10">
    <property type="entry name" value="Spore Coat Polysaccharide Biosynthesis Protein SpsA, Chain A"/>
    <property type="match status" value="1"/>
</dbReference>
<evidence type="ECO:0000313" key="4">
    <source>
        <dbReference type="Proteomes" id="UP000294927"/>
    </source>
</evidence>
<feature type="transmembrane region" description="Helical" evidence="1">
    <location>
        <begin position="303"/>
        <end position="321"/>
    </location>
</feature>
<reference evidence="3 4" key="1">
    <citation type="submission" date="2019-03" db="EMBL/GenBank/DDBJ databases">
        <title>Genomic Encyclopedia of Archaeal and Bacterial Type Strains, Phase II (KMG-II): from individual species to whole genera.</title>
        <authorList>
            <person name="Goeker M."/>
        </authorList>
    </citation>
    <scope>NUCLEOTIDE SEQUENCE [LARGE SCALE GENOMIC DNA]</scope>
    <source>
        <strain evidence="3 4">DSM 45499</strain>
    </source>
</reference>
<name>A0A4R7V462_9PSEU</name>
<keyword evidence="3" id="KW-0808">Transferase</keyword>
<keyword evidence="1" id="KW-1133">Transmembrane helix</keyword>
<keyword evidence="1" id="KW-0812">Transmembrane</keyword>
<proteinExistence type="predicted"/>
<dbReference type="PANTHER" id="PTHR43179:SF7">
    <property type="entry name" value="RHAMNOSYLTRANSFERASE WBBL"/>
    <property type="match status" value="1"/>
</dbReference>
<keyword evidence="4" id="KW-1185">Reference proteome</keyword>
<dbReference type="EMBL" id="SOCP01000014">
    <property type="protein sequence ID" value="TDV44193.1"/>
    <property type="molecule type" value="Genomic_DNA"/>
</dbReference>